<dbReference type="PANTHER" id="PTHR33867">
    <property type="entry name" value="RIBOSOME MATURATION FACTOR RIMP"/>
    <property type="match status" value="1"/>
</dbReference>
<evidence type="ECO:0000256" key="2">
    <source>
        <dbReference type="ARBA" id="ARBA00022517"/>
    </source>
</evidence>
<feature type="region of interest" description="Disordered" evidence="4">
    <location>
        <begin position="1"/>
        <end position="28"/>
    </location>
</feature>
<protein>
    <recommendedName>
        <fullName evidence="3">Ribosome maturation factor RimP</fullName>
    </recommendedName>
</protein>
<reference evidence="7" key="1">
    <citation type="journal article" date="2021" name="Microb. Physiol.">
        <title>Proteogenomic Insights into the Physiology of Marine, Sulfate-Reducing, Filamentous Desulfonema limicola and Desulfonema magnum.</title>
        <authorList>
            <person name="Schnaars V."/>
            <person name="Wohlbrand L."/>
            <person name="Scheve S."/>
            <person name="Hinrichs C."/>
            <person name="Reinhardt R."/>
            <person name="Rabus R."/>
        </authorList>
    </citation>
    <scope>NUCLEOTIDE SEQUENCE</scope>
    <source>
        <strain evidence="7">5ac10</strain>
    </source>
</reference>
<dbReference type="GO" id="GO:0005829">
    <property type="term" value="C:cytosol"/>
    <property type="evidence" value="ECO:0007669"/>
    <property type="project" value="TreeGrafter"/>
</dbReference>
<dbReference type="InterPro" id="IPR028998">
    <property type="entry name" value="RimP_C"/>
</dbReference>
<dbReference type="InterPro" id="IPR035956">
    <property type="entry name" value="RimP_N_sf"/>
</dbReference>
<feature type="domain" description="Ribosome maturation factor RimP N-terminal" evidence="5">
    <location>
        <begin position="43"/>
        <end position="114"/>
    </location>
</feature>
<dbReference type="InterPro" id="IPR036847">
    <property type="entry name" value="RimP_C_sf"/>
</dbReference>
<dbReference type="Gene3D" id="2.30.30.180">
    <property type="entry name" value="Ribosome maturation factor RimP, C-terminal domain"/>
    <property type="match status" value="1"/>
</dbReference>
<dbReference type="SUPFAM" id="SSF74942">
    <property type="entry name" value="YhbC-like, C-terminal domain"/>
    <property type="match status" value="1"/>
</dbReference>
<feature type="domain" description="Ribosome maturation factor RimP C-terminal" evidence="6">
    <location>
        <begin position="118"/>
        <end position="183"/>
    </location>
</feature>
<feature type="compositionally biased region" description="Basic and acidic residues" evidence="4">
    <location>
        <begin position="18"/>
        <end position="28"/>
    </location>
</feature>
<dbReference type="Pfam" id="PF02576">
    <property type="entry name" value="RimP_N"/>
    <property type="match status" value="1"/>
</dbReference>
<dbReference type="Gene3D" id="3.30.300.70">
    <property type="entry name" value="RimP-like superfamily, N-terminal"/>
    <property type="match status" value="1"/>
</dbReference>
<comment type="subcellular location">
    <subcellularLocation>
        <location evidence="3">Cytoplasm</location>
    </subcellularLocation>
</comment>
<evidence type="ECO:0000313" key="8">
    <source>
        <dbReference type="Proteomes" id="UP000663720"/>
    </source>
</evidence>
<dbReference type="AlphaFoldDB" id="A0A975B4I9"/>
<comment type="function">
    <text evidence="3">Required for maturation of 30S ribosomal subunits.</text>
</comment>
<dbReference type="HAMAP" id="MF_01077">
    <property type="entry name" value="RimP"/>
    <property type="match status" value="1"/>
</dbReference>
<dbReference type="CDD" id="cd01734">
    <property type="entry name" value="YlxS_C"/>
    <property type="match status" value="1"/>
</dbReference>
<organism evidence="7 8">
    <name type="scientific">Desulfonema limicola</name>
    <dbReference type="NCBI Taxonomy" id="45656"/>
    <lineage>
        <taxon>Bacteria</taxon>
        <taxon>Pseudomonadati</taxon>
        <taxon>Thermodesulfobacteriota</taxon>
        <taxon>Desulfobacteria</taxon>
        <taxon>Desulfobacterales</taxon>
        <taxon>Desulfococcaceae</taxon>
        <taxon>Desulfonema</taxon>
    </lineage>
</organism>
<dbReference type="InterPro" id="IPR028989">
    <property type="entry name" value="RimP_N"/>
</dbReference>
<evidence type="ECO:0000313" key="7">
    <source>
        <dbReference type="EMBL" id="QTA78651.1"/>
    </source>
</evidence>
<dbReference type="InterPro" id="IPR003728">
    <property type="entry name" value="Ribosome_maturation_RimP"/>
</dbReference>
<comment type="similarity">
    <text evidence="3">Belongs to the RimP family.</text>
</comment>
<evidence type="ECO:0000259" key="5">
    <source>
        <dbReference type="Pfam" id="PF02576"/>
    </source>
</evidence>
<dbReference type="Pfam" id="PF17384">
    <property type="entry name" value="DUF150_C"/>
    <property type="match status" value="1"/>
</dbReference>
<feature type="compositionally biased region" description="Basic residues" evidence="4">
    <location>
        <begin position="1"/>
        <end position="14"/>
    </location>
</feature>
<dbReference type="FunFam" id="3.30.300.70:FF:000001">
    <property type="entry name" value="Ribosome maturation factor RimP"/>
    <property type="match status" value="1"/>
</dbReference>
<dbReference type="PANTHER" id="PTHR33867:SF1">
    <property type="entry name" value="RIBOSOME MATURATION FACTOR RIMP"/>
    <property type="match status" value="1"/>
</dbReference>
<evidence type="ECO:0000256" key="3">
    <source>
        <dbReference type="HAMAP-Rule" id="MF_01077"/>
    </source>
</evidence>
<dbReference type="GO" id="GO:0000028">
    <property type="term" value="P:ribosomal small subunit assembly"/>
    <property type="evidence" value="ECO:0007669"/>
    <property type="project" value="TreeGrafter"/>
</dbReference>
<gene>
    <name evidence="3 7" type="primary">rimP</name>
    <name evidence="7" type="ORF">dnl_08750</name>
</gene>
<evidence type="ECO:0000256" key="1">
    <source>
        <dbReference type="ARBA" id="ARBA00022490"/>
    </source>
</evidence>
<sequence length="191" mass="21587">MGTQKKQTKSKKPGYRPQKPDIKDRAFSPEKEKELLALVTNLAQPLCETQGLELVHVEYQREAQGRILRIYIDKPGGIKLDDCVCVSRQLGDLLDVSIEQNISYNLEVSSPGLDRPLGKESDYERFKGRTIMIKTSQPFDGKKKYQGILKGISHDMSGKAVSILVNDKKVLIPYELINRARLVNNNGENRC</sequence>
<accession>A0A975B4I9</accession>
<dbReference type="Proteomes" id="UP000663720">
    <property type="component" value="Chromosome"/>
</dbReference>
<evidence type="ECO:0000259" key="6">
    <source>
        <dbReference type="Pfam" id="PF17384"/>
    </source>
</evidence>
<keyword evidence="8" id="KW-1185">Reference proteome</keyword>
<dbReference type="SUPFAM" id="SSF75420">
    <property type="entry name" value="YhbC-like, N-terminal domain"/>
    <property type="match status" value="1"/>
</dbReference>
<evidence type="ECO:0000256" key="4">
    <source>
        <dbReference type="SAM" id="MobiDB-lite"/>
    </source>
</evidence>
<dbReference type="GO" id="GO:0006412">
    <property type="term" value="P:translation"/>
    <property type="evidence" value="ECO:0007669"/>
    <property type="project" value="TreeGrafter"/>
</dbReference>
<proteinExistence type="inferred from homology"/>
<name>A0A975B4I9_9BACT</name>
<dbReference type="RefSeq" id="WP_207690481.1">
    <property type="nucleotide sequence ID" value="NZ_CP061799.1"/>
</dbReference>
<keyword evidence="1 3" id="KW-0963">Cytoplasm</keyword>
<dbReference type="EMBL" id="CP061799">
    <property type="protein sequence ID" value="QTA78651.1"/>
    <property type="molecule type" value="Genomic_DNA"/>
</dbReference>
<dbReference type="KEGG" id="dli:dnl_08750"/>
<keyword evidence="2 3" id="KW-0690">Ribosome biogenesis</keyword>